<dbReference type="EMBL" id="ADBV01005105">
    <property type="protein sequence ID" value="EJW79795.1"/>
    <property type="molecule type" value="Genomic_DNA"/>
</dbReference>
<evidence type="ECO:0000313" key="1">
    <source>
        <dbReference type="EMBL" id="EJW79795.1"/>
    </source>
</evidence>
<reference evidence="2" key="1">
    <citation type="submission" date="2012-08" db="EMBL/GenBank/DDBJ databases">
        <title>The Genome Sequence of Wuchereria bancrofti.</title>
        <authorList>
            <person name="Nutman T.B."/>
            <person name="Fink D.L."/>
            <person name="Russ C."/>
            <person name="Young S."/>
            <person name="Zeng Q."/>
            <person name="Koehrsen M."/>
            <person name="Alvarado L."/>
            <person name="Berlin A."/>
            <person name="Chapman S.B."/>
            <person name="Chen Z."/>
            <person name="Freedman E."/>
            <person name="Gellesch M."/>
            <person name="Goldberg J."/>
            <person name="Griggs A."/>
            <person name="Gujja S."/>
            <person name="Heilman E.R."/>
            <person name="Heiman D."/>
            <person name="Hepburn T."/>
            <person name="Howarth C."/>
            <person name="Jen D."/>
            <person name="Larson L."/>
            <person name="Lewis B."/>
            <person name="Mehta T."/>
            <person name="Park D."/>
            <person name="Pearson M."/>
            <person name="Roberts A."/>
            <person name="Saif S."/>
            <person name="Shea T."/>
            <person name="Shenoy N."/>
            <person name="Sisk P."/>
            <person name="Stolte C."/>
            <person name="Sykes S."/>
            <person name="Walk T."/>
            <person name="White J."/>
            <person name="Yandava C."/>
            <person name="Haas B."/>
            <person name="Henn M.R."/>
            <person name="Nusbaum C."/>
            <person name="Birren B."/>
        </authorList>
    </citation>
    <scope>NUCLEOTIDE SEQUENCE [LARGE SCALE GENOMIC DNA]</scope>
    <source>
        <strain evidence="2">NA</strain>
    </source>
</reference>
<comment type="caution">
    <text evidence="1">The sequence shown here is derived from an EMBL/GenBank/DDBJ whole genome shotgun (WGS) entry which is preliminary data.</text>
</comment>
<dbReference type="Proteomes" id="UP000004810">
    <property type="component" value="Unassembled WGS sequence"/>
</dbReference>
<accession>J9AYV4</accession>
<gene>
    <name evidence="1" type="ORF">WUBG_09295</name>
</gene>
<organism evidence="1 2">
    <name type="scientific">Wuchereria bancrofti</name>
    <dbReference type="NCBI Taxonomy" id="6293"/>
    <lineage>
        <taxon>Eukaryota</taxon>
        <taxon>Metazoa</taxon>
        <taxon>Ecdysozoa</taxon>
        <taxon>Nematoda</taxon>
        <taxon>Chromadorea</taxon>
        <taxon>Rhabditida</taxon>
        <taxon>Spirurina</taxon>
        <taxon>Spiruromorpha</taxon>
        <taxon>Filarioidea</taxon>
        <taxon>Onchocercidae</taxon>
        <taxon>Wuchereria</taxon>
    </lineage>
</organism>
<dbReference type="AlphaFoldDB" id="J9AYV4"/>
<proteinExistence type="predicted"/>
<evidence type="ECO:0000313" key="2">
    <source>
        <dbReference type="Proteomes" id="UP000004810"/>
    </source>
</evidence>
<protein>
    <submittedName>
        <fullName evidence="1">Uncharacterized protein</fullName>
    </submittedName>
</protein>
<name>J9AYV4_WUCBA</name>
<sequence>MSFCYDVGRNSQDIHLRRLFQLAFSCPCKLADLIGIGDILENCSTKTKLKSFDFASSSEYE</sequence>